<reference evidence="6 7" key="1">
    <citation type="submission" date="2019-09" db="EMBL/GenBank/DDBJ databases">
        <title>A chromosome-level genome assembly of the Chinese tupelo Nyssa sinensis.</title>
        <authorList>
            <person name="Yang X."/>
            <person name="Kang M."/>
            <person name="Yang Y."/>
            <person name="Xiong H."/>
            <person name="Wang M."/>
            <person name="Zhang Z."/>
            <person name="Wang Z."/>
            <person name="Wu H."/>
            <person name="Ma T."/>
            <person name="Liu J."/>
            <person name="Xi Z."/>
        </authorList>
    </citation>
    <scope>NUCLEOTIDE SEQUENCE [LARGE SCALE GENOMIC DNA]</scope>
    <source>
        <strain evidence="6">J267</strain>
        <tissue evidence="6">Leaf</tissue>
    </source>
</reference>
<evidence type="ECO:0000256" key="2">
    <source>
        <dbReference type="ARBA" id="ARBA00022737"/>
    </source>
</evidence>
<dbReference type="OrthoDB" id="26525at2759"/>
<evidence type="ECO:0000313" key="6">
    <source>
        <dbReference type="EMBL" id="KAA8531704.1"/>
    </source>
</evidence>
<dbReference type="PRINTS" id="PR00450">
    <property type="entry name" value="RECOVERIN"/>
</dbReference>
<evidence type="ECO:0000313" key="7">
    <source>
        <dbReference type="Proteomes" id="UP000325577"/>
    </source>
</evidence>
<proteinExistence type="predicted"/>
<feature type="domain" description="EF-hand" evidence="5">
    <location>
        <begin position="135"/>
        <end position="170"/>
    </location>
</feature>
<dbReference type="AlphaFoldDB" id="A0A5J5AN23"/>
<dbReference type="FunFam" id="1.10.238.10:FF:000003">
    <property type="entry name" value="Calmodulin A"/>
    <property type="match status" value="1"/>
</dbReference>
<dbReference type="Proteomes" id="UP000325577">
    <property type="component" value="Linkage Group LG2"/>
</dbReference>
<evidence type="ECO:0000256" key="3">
    <source>
        <dbReference type="ARBA" id="ARBA00022837"/>
    </source>
</evidence>
<evidence type="ECO:0000259" key="5">
    <source>
        <dbReference type="PROSITE" id="PS50222"/>
    </source>
</evidence>
<organism evidence="6 7">
    <name type="scientific">Nyssa sinensis</name>
    <dbReference type="NCBI Taxonomy" id="561372"/>
    <lineage>
        <taxon>Eukaryota</taxon>
        <taxon>Viridiplantae</taxon>
        <taxon>Streptophyta</taxon>
        <taxon>Embryophyta</taxon>
        <taxon>Tracheophyta</taxon>
        <taxon>Spermatophyta</taxon>
        <taxon>Magnoliopsida</taxon>
        <taxon>eudicotyledons</taxon>
        <taxon>Gunneridae</taxon>
        <taxon>Pentapetalae</taxon>
        <taxon>asterids</taxon>
        <taxon>Cornales</taxon>
        <taxon>Nyssaceae</taxon>
        <taxon>Nyssa</taxon>
    </lineage>
</organism>
<keyword evidence="1" id="KW-0479">Metal-binding</keyword>
<dbReference type="InterPro" id="IPR018247">
    <property type="entry name" value="EF_Hand_1_Ca_BS"/>
</dbReference>
<dbReference type="InterPro" id="IPR002048">
    <property type="entry name" value="EF_hand_dom"/>
</dbReference>
<evidence type="ECO:0000256" key="1">
    <source>
        <dbReference type="ARBA" id="ARBA00022723"/>
    </source>
</evidence>
<feature type="domain" description="EF-hand" evidence="5">
    <location>
        <begin position="64"/>
        <end position="98"/>
    </location>
</feature>
<dbReference type="GO" id="GO:0005509">
    <property type="term" value="F:calcium ion binding"/>
    <property type="evidence" value="ECO:0007669"/>
    <property type="project" value="InterPro"/>
</dbReference>
<dbReference type="CDD" id="cd00051">
    <property type="entry name" value="EFh"/>
    <property type="match status" value="1"/>
</dbReference>
<keyword evidence="7" id="KW-1185">Reference proteome</keyword>
<evidence type="ECO:0000256" key="4">
    <source>
        <dbReference type="SAM" id="MobiDB-lite"/>
    </source>
</evidence>
<feature type="domain" description="EF-hand" evidence="5">
    <location>
        <begin position="99"/>
        <end position="134"/>
    </location>
</feature>
<feature type="domain" description="EF-hand" evidence="5">
    <location>
        <begin position="28"/>
        <end position="63"/>
    </location>
</feature>
<dbReference type="SUPFAM" id="SSF47473">
    <property type="entry name" value="EF-hand"/>
    <property type="match status" value="1"/>
</dbReference>
<dbReference type="InterPro" id="IPR011992">
    <property type="entry name" value="EF-hand-dom_pair"/>
</dbReference>
<keyword evidence="3" id="KW-0106">Calcium</keyword>
<dbReference type="Pfam" id="PF13499">
    <property type="entry name" value="EF-hand_7"/>
    <property type="match status" value="1"/>
</dbReference>
<dbReference type="InterPro" id="IPR039647">
    <property type="entry name" value="EF_hand_pair_protein_CML-like"/>
</dbReference>
<dbReference type="PANTHER" id="PTHR10891">
    <property type="entry name" value="EF-HAND CALCIUM-BINDING DOMAIN CONTAINING PROTEIN"/>
    <property type="match status" value="1"/>
</dbReference>
<accession>A0A5J5AN23</accession>
<dbReference type="Gene3D" id="1.10.238.10">
    <property type="entry name" value="EF-hand"/>
    <property type="match status" value="2"/>
</dbReference>
<keyword evidence="2" id="KW-0677">Repeat</keyword>
<dbReference type="Pfam" id="PF00036">
    <property type="entry name" value="EF-hand_1"/>
    <property type="match status" value="2"/>
</dbReference>
<dbReference type="PROSITE" id="PS50222">
    <property type="entry name" value="EF_HAND_2"/>
    <property type="match status" value="4"/>
</dbReference>
<name>A0A5J5AN23_9ASTE</name>
<dbReference type="PROSITE" id="PS00018">
    <property type="entry name" value="EF_HAND_1"/>
    <property type="match status" value="3"/>
</dbReference>
<gene>
    <name evidence="6" type="ORF">F0562_006579</name>
</gene>
<feature type="region of interest" description="Disordered" evidence="4">
    <location>
        <begin position="1"/>
        <end position="27"/>
    </location>
</feature>
<sequence length="171" mass="19244">MDKSSLKRAQSSFYKERQRSSVSKAFQPNTEEMKRVFNKFDTNKDGKISREEYKLALKAVGGGNAETEVPEAFEATDSDGDGFIDFKEFMEVLNMGGGINTTDIQSAFRVFDLDGNGKISAEELMEVLGRLGERCSLESCRKMLRRVDTDGDGVIDMDEFMNMMTHTMKLS</sequence>
<protein>
    <recommendedName>
        <fullName evidence="5">EF-hand domain-containing protein</fullName>
    </recommendedName>
</protein>
<dbReference type="EMBL" id="CM018043">
    <property type="protein sequence ID" value="KAA8531704.1"/>
    <property type="molecule type" value="Genomic_DNA"/>
</dbReference>
<dbReference type="SMART" id="SM00054">
    <property type="entry name" value="EFh"/>
    <property type="match status" value="4"/>
</dbReference>